<comment type="caution">
    <text evidence="8">The sequence shown here is derived from an EMBL/GenBank/DDBJ whole genome shotgun (WGS) entry which is preliminary data.</text>
</comment>
<feature type="transmembrane region" description="Helical" evidence="6">
    <location>
        <begin position="37"/>
        <end position="66"/>
    </location>
</feature>
<dbReference type="Pfam" id="PF09335">
    <property type="entry name" value="VTT_dom"/>
    <property type="match status" value="1"/>
</dbReference>
<keyword evidence="3 6" id="KW-0812">Transmembrane</keyword>
<evidence type="ECO:0000313" key="9">
    <source>
        <dbReference type="Proteomes" id="UP001596147"/>
    </source>
</evidence>
<comment type="similarity">
    <text evidence="6">Belongs to the TVP38/TMEM64 family.</text>
</comment>
<dbReference type="InterPro" id="IPR015414">
    <property type="entry name" value="TMEM64"/>
</dbReference>
<feature type="domain" description="VTT" evidence="7">
    <location>
        <begin position="53"/>
        <end position="171"/>
    </location>
</feature>
<dbReference type="InterPro" id="IPR032816">
    <property type="entry name" value="VTT_dom"/>
</dbReference>
<reference evidence="9" key="1">
    <citation type="journal article" date="2019" name="Int. J. Syst. Evol. Microbiol.">
        <title>The Global Catalogue of Microorganisms (GCM) 10K type strain sequencing project: providing services to taxonomists for standard genome sequencing and annotation.</title>
        <authorList>
            <consortium name="The Broad Institute Genomics Platform"/>
            <consortium name="The Broad Institute Genome Sequencing Center for Infectious Disease"/>
            <person name="Wu L."/>
            <person name="Ma J."/>
        </authorList>
    </citation>
    <scope>NUCLEOTIDE SEQUENCE [LARGE SCALE GENOMIC DNA]</scope>
    <source>
        <strain evidence="9">CGMCC 1.12237</strain>
    </source>
</reference>
<evidence type="ECO:0000256" key="6">
    <source>
        <dbReference type="RuleBase" id="RU366058"/>
    </source>
</evidence>
<feature type="transmembrane region" description="Helical" evidence="6">
    <location>
        <begin position="148"/>
        <end position="172"/>
    </location>
</feature>
<evidence type="ECO:0000256" key="2">
    <source>
        <dbReference type="ARBA" id="ARBA00022475"/>
    </source>
</evidence>
<keyword evidence="2 6" id="KW-1003">Cell membrane</keyword>
<sequence length="217" mass="24061">MLKKILSLLIILSIILVGIFQKDTFLQVVEQGGFLSILVSMVLVMICVFFPIVPFQLLAGLIGAVFGMAQGVIITLSGTIIGTCLMFILIRYSFRESAQAKLEKYPKVKEYEAFFEKNSFTAVLLTRLIPIIPSPVVNIICGLSNIRLITFITASAIGKLPNIIVLTVAGANFSNNKWLSFGIYGIYLIIILLLNYKWISKKWEKETVDNASNTTTS</sequence>
<name>A0ABW0LGB0_9BACI</name>
<dbReference type="Proteomes" id="UP001596147">
    <property type="component" value="Unassembled WGS sequence"/>
</dbReference>
<evidence type="ECO:0000256" key="3">
    <source>
        <dbReference type="ARBA" id="ARBA00022692"/>
    </source>
</evidence>
<evidence type="ECO:0000256" key="5">
    <source>
        <dbReference type="ARBA" id="ARBA00023136"/>
    </source>
</evidence>
<keyword evidence="9" id="KW-1185">Reference proteome</keyword>
<dbReference type="EMBL" id="JBHSMC010000011">
    <property type="protein sequence ID" value="MFC5464790.1"/>
    <property type="molecule type" value="Genomic_DNA"/>
</dbReference>
<accession>A0ABW0LGB0</accession>
<organism evidence="8 9">
    <name type="scientific">Lederbergia graminis</name>
    <dbReference type="NCBI Taxonomy" id="735518"/>
    <lineage>
        <taxon>Bacteria</taxon>
        <taxon>Bacillati</taxon>
        <taxon>Bacillota</taxon>
        <taxon>Bacilli</taxon>
        <taxon>Bacillales</taxon>
        <taxon>Bacillaceae</taxon>
        <taxon>Lederbergia</taxon>
    </lineage>
</organism>
<comment type="caution">
    <text evidence="6">Lacks conserved residue(s) required for the propagation of feature annotation.</text>
</comment>
<feature type="transmembrane region" description="Helical" evidence="6">
    <location>
        <begin position="73"/>
        <end position="94"/>
    </location>
</feature>
<comment type="subcellular location">
    <subcellularLocation>
        <location evidence="1 6">Cell membrane</location>
        <topology evidence="1 6">Multi-pass membrane protein</topology>
    </subcellularLocation>
</comment>
<feature type="transmembrane region" description="Helical" evidence="6">
    <location>
        <begin position="178"/>
        <end position="196"/>
    </location>
</feature>
<keyword evidence="5 6" id="KW-0472">Membrane</keyword>
<dbReference type="PANTHER" id="PTHR12677">
    <property type="entry name" value="GOLGI APPARATUS MEMBRANE PROTEIN TVP38-RELATED"/>
    <property type="match status" value="1"/>
</dbReference>
<dbReference type="RefSeq" id="WP_382350145.1">
    <property type="nucleotide sequence ID" value="NZ_JBHSMC010000011.1"/>
</dbReference>
<gene>
    <name evidence="8" type="ORF">ACFPM4_08490</name>
</gene>
<protein>
    <recommendedName>
        <fullName evidence="6">TVP38/TMEM64 family membrane protein</fullName>
    </recommendedName>
</protein>
<evidence type="ECO:0000259" key="7">
    <source>
        <dbReference type="Pfam" id="PF09335"/>
    </source>
</evidence>
<evidence type="ECO:0000256" key="4">
    <source>
        <dbReference type="ARBA" id="ARBA00022989"/>
    </source>
</evidence>
<keyword evidence="4 6" id="KW-1133">Transmembrane helix</keyword>
<evidence type="ECO:0000313" key="8">
    <source>
        <dbReference type="EMBL" id="MFC5464790.1"/>
    </source>
</evidence>
<evidence type="ECO:0000256" key="1">
    <source>
        <dbReference type="ARBA" id="ARBA00004651"/>
    </source>
</evidence>
<dbReference type="PANTHER" id="PTHR12677:SF59">
    <property type="entry name" value="GOLGI APPARATUS MEMBRANE PROTEIN TVP38-RELATED"/>
    <property type="match status" value="1"/>
</dbReference>
<proteinExistence type="inferred from homology"/>